<gene>
    <name evidence="5" type="ORF">A8C56_21325</name>
</gene>
<dbReference type="EMBL" id="CP015772">
    <property type="protein sequence ID" value="ANH84121.1"/>
    <property type="molecule type" value="Genomic_DNA"/>
</dbReference>
<dbReference type="STRING" id="1176587.A8C56_21325"/>
<dbReference type="Pfam" id="PF14905">
    <property type="entry name" value="OMP_b-brl_3"/>
    <property type="match status" value="1"/>
</dbReference>
<dbReference type="PANTHER" id="PTHR40980:SF4">
    <property type="entry name" value="TONB-DEPENDENT RECEPTOR-LIKE BETA-BARREL DOMAIN-CONTAINING PROTEIN"/>
    <property type="match status" value="1"/>
</dbReference>
<accession>A0A1A9IBQ6</accession>
<dbReference type="KEGG" id="nia:A8C56_21325"/>
<protein>
    <recommendedName>
        <fullName evidence="4">Outer membrane protein beta-barrel domain-containing protein</fullName>
    </recommendedName>
</protein>
<keyword evidence="6" id="KW-1185">Reference proteome</keyword>
<proteinExistence type="predicted"/>
<organism evidence="5 6">
    <name type="scientific">Niabella ginsenosidivorans</name>
    <dbReference type="NCBI Taxonomy" id="1176587"/>
    <lineage>
        <taxon>Bacteria</taxon>
        <taxon>Pseudomonadati</taxon>
        <taxon>Bacteroidota</taxon>
        <taxon>Chitinophagia</taxon>
        <taxon>Chitinophagales</taxon>
        <taxon>Chitinophagaceae</taxon>
        <taxon>Niabella</taxon>
    </lineage>
</organism>
<sequence length="689" mass="78928">MQNVTVVGKRPLIERKVDRIVFNVENSITALGGDAIDALRVTPNIQLQNDVIGLVGKSSVRVMINDKIIPLSGNELLNYLRSIPASNIQKIEVISSPPSKYDAEGDSGLINIQLKQATTDSWSTSIRSSYTQAFYPSFDGGVNYSYQKNKISILTDISAGAQRKTYSNDIHYTYPSELWYNEVNNTNSVKNYGALVKLQYDISKLQTIGFQYSGNFNRQNNVEINRSRSYFNGNQLKDYSTDGVTSMKPTSTALNLNYEKKIDSSGKKLSIDLDYFNSRLPRDNEFTSNLRDISDGTAEYNFANNRSGQNIQNYSAKLDMFMPYKWGIMEYGLKATATKTKNDVIVDFYNNPNHLVPYLSQHDIFQYKEKVQAIYLSALKKVGSNLEIKAGLRGEFTQTLGNSITSDSSIKKDYFKLFPTAYLLYRPTPKSTIILNFSRRIGRPDFAYLNPARWYFNPRSYAEGNPFLQPSFTYNLSLNYSYRNIINVEGYYLRKTNGYSQIVFHDTISDYQIFRRLNFYNYSGWGMNVNLALKISSWWESYTEGNASWSRAQNFIPIVEKEYKGYARSISTTQTLTINPSKTLISTIYFRYRFPSRENIYNTSNSSTLDVGFKYLLSKGKFILGLNFSDILKKDYSTITTFSEGIAQSFTQYYDTRRVRLSISYKFGNKNLSIKTHKGGNEEEKNRSK</sequence>
<evidence type="ECO:0000256" key="2">
    <source>
        <dbReference type="ARBA" id="ARBA00023136"/>
    </source>
</evidence>
<keyword evidence="3" id="KW-0998">Cell outer membrane</keyword>
<evidence type="ECO:0000259" key="4">
    <source>
        <dbReference type="Pfam" id="PF14905"/>
    </source>
</evidence>
<dbReference type="SUPFAM" id="SSF56935">
    <property type="entry name" value="Porins"/>
    <property type="match status" value="1"/>
</dbReference>
<dbReference type="Proteomes" id="UP000077667">
    <property type="component" value="Chromosome"/>
</dbReference>
<dbReference type="Gene3D" id="2.40.170.20">
    <property type="entry name" value="TonB-dependent receptor, beta-barrel domain"/>
    <property type="match status" value="1"/>
</dbReference>
<evidence type="ECO:0000313" key="5">
    <source>
        <dbReference type="EMBL" id="ANH84121.1"/>
    </source>
</evidence>
<dbReference type="GO" id="GO:0009279">
    <property type="term" value="C:cell outer membrane"/>
    <property type="evidence" value="ECO:0007669"/>
    <property type="project" value="UniProtKB-SubCell"/>
</dbReference>
<name>A0A1A9IBQ6_9BACT</name>
<dbReference type="InterPro" id="IPR036942">
    <property type="entry name" value="Beta-barrel_TonB_sf"/>
</dbReference>
<keyword evidence="2" id="KW-0472">Membrane</keyword>
<comment type="subcellular location">
    <subcellularLocation>
        <location evidence="1">Cell outer membrane</location>
    </subcellularLocation>
</comment>
<reference evidence="5 6" key="1">
    <citation type="submission" date="2016-05" db="EMBL/GenBank/DDBJ databases">
        <title>Niabella ginsenosidivorans BS26 whole genome sequencing.</title>
        <authorList>
            <person name="Im W.T."/>
            <person name="Siddiqi M.Z."/>
        </authorList>
    </citation>
    <scope>NUCLEOTIDE SEQUENCE [LARGE SCALE GENOMIC DNA]</scope>
    <source>
        <strain evidence="5 6">BS26</strain>
    </source>
</reference>
<dbReference type="InterPro" id="IPR041700">
    <property type="entry name" value="OMP_b-brl_3"/>
</dbReference>
<dbReference type="PANTHER" id="PTHR40980">
    <property type="entry name" value="PLUG DOMAIN-CONTAINING PROTEIN"/>
    <property type="match status" value="1"/>
</dbReference>
<evidence type="ECO:0000313" key="6">
    <source>
        <dbReference type="Proteomes" id="UP000077667"/>
    </source>
</evidence>
<feature type="domain" description="Outer membrane protein beta-barrel" evidence="4">
    <location>
        <begin position="260"/>
        <end position="665"/>
    </location>
</feature>
<evidence type="ECO:0000256" key="3">
    <source>
        <dbReference type="ARBA" id="ARBA00023237"/>
    </source>
</evidence>
<dbReference type="AlphaFoldDB" id="A0A1A9IBQ6"/>
<evidence type="ECO:0000256" key="1">
    <source>
        <dbReference type="ARBA" id="ARBA00004442"/>
    </source>
</evidence>